<accession>A0AAD7FLH4</accession>
<gene>
    <name evidence="2" type="ORF">FB45DRAFT_1060413</name>
</gene>
<evidence type="ECO:0000313" key="3">
    <source>
        <dbReference type="Proteomes" id="UP001221142"/>
    </source>
</evidence>
<evidence type="ECO:0000259" key="1">
    <source>
        <dbReference type="PROSITE" id="PS50181"/>
    </source>
</evidence>
<organism evidence="2 3">
    <name type="scientific">Roridomyces roridus</name>
    <dbReference type="NCBI Taxonomy" id="1738132"/>
    <lineage>
        <taxon>Eukaryota</taxon>
        <taxon>Fungi</taxon>
        <taxon>Dikarya</taxon>
        <taxon>Basidiomycota</taxon>
        <taxon>Agaricomycotina</taxon>
        <taxon>Agaricomycetes</taxon>
        <taxon>Agaricomycetidae</taxon>
        <taxon>Agaricales</taxon>
        <taxon>Marasmiineae</taxon>
        <taxon>Mycenaceae</taxon>
        <taxon>Roridomyces</taxon>
    </lineage>
</organism>
<dbReference type="EMBL" id="JARKIF010000012">
    <property type="protein sequence ID" value="KAJ7625784.1"/>
    <property type="molecule type" value="Genomic_DNA"/>
</dbReference>
<dbReference type="Proteomes" id="UP001221142">
    <property type="component" value="Unassembled WGS sequence"/>
</dbReference>
<protein>
    <recommendedName>
        <fullName evidence="1">F-box domain-containing protein</fullName>
    </recommendedName>
</protein>
<dbReference type="Pfam" id="PF00646">
    <property type="entry name" value="F-box"/>
    <property type="match status" value="1"/>
</dbReference>
<dbReference type="PROSITE" id="PS50181">
    <property type="entry name" value="FBOX"/>
    <property type="match status" value="1"/>
</dbReference>
<feature type="domain" description="F-box" evidence="1">
    <location>
        <begin position="11"/>
        <end position="47"/>
    </location>
</feature>
<dbReference type="InterPro" id="IPR036047">
    <property type="entry name" value="F-box-like_dom_sf"/>
</dbReference>
<dbReference type="AlphaFoldDB" id="A0AAD7FLH4"/>
<dbReference type="InterPro" id="IPR001810">
    <property type="entry name" value="F-box_dom"/>
</dbReference>
<dbReference type="SUPFAM" id="SSF81383">
    <property type="entry name" value="F-box domain"/>
    <property type="match status" value="1"/>
</dbReference>
<evidence type="ECO:0000313" key="2">
    <source>
        <dbReference type="EMBL" id="KAJ7625784.1"/>
    </source>
</evidence>
<sequence>MVLTRRKRTTLSSITRLPNELLIEIIENVPKADLPSLCRVSKLLRNLTLPTLNRHVVFFIDCYPFVAFCSALIANPTRGSAIKSFALLQSDLQTVSERELGLLVRAMQTMTSLETLYLSVTALYPKLSLLTFSQLVTCKMAVTEIHPSHYAAAKQFLSRHETLTSLSVRLGYEPSVPMPAISLPNLRHLEAPSHVFKDVVSQRISAMRVFWSDKSGVPSADLIDETVTTLKALTSPTAPFISYQDFFDMRETDYIPVLDSLSRHMQHTTSLGVRARDMKRSIHLFSHLPRFSKLKYLALQCDYRRPPTPERLARAWELVRNKVDSGSINALIACPIQDTAWKKVDGLWEEYPEEEFQIQAGLDAFMVDLL</sequence>
<keyword evidence="3" id="KW-1185">Reference proteome</keyword>
<comment type="caution">
    <text evidence="2">The sequence shown here is derived from an EMBL/GenBank/DDBJ whole genome shotgun (WGS) entry which is preliminary data.</text>
</comment>
<name>A0AAD7FLH4_9AGAR</name>
<reference evidence="2" key="1">
    <citation type="submission" date="2023-03" db="EMBL/GenBank/DDBJ databases">
        <title>Massive genome expansion in bonnet fungi (Mycena s.s.) driven by repeated elements and novel gene families across ecological guilds.</title>
        <authorList>
            <consortium name="Lawrence Berkeley National Laboratory"/>
            <person name="Harder C.B."/>
            <person name="Miyauchi S."/>
            <person name="Viragh M."/>
            <person name="Kuo A."/>
            <person name="Thoen E."/>
            <person name="Andreopoulos B."/>
            <person name="Lu D."/>
            <person name="Skrede I."/>
            <person name="Drula E."/>
            <person name="Henrissat B."/>
            <person name="Morin E."/>
            <person name="Kohler A."/>
            <person name="Barry K."/>
            <person name="LaButti K."/>
            <person name="Morin E."/>
            <person name="Salamov A."/>
            <person name="Lipzen A."/>
            <person name="Mereny Z."/>
            <person name="Hegedus B."/>
            <person name="Baldrian P."/>
            <person name="Stursova M."/>
            <person name="Weitz H."/>
            <person name="Taylor A."/>
            <person name="Grigoriev I.V."/>
            <person name="Nagy L.G."/>
            <person name="Martin F."/>
            <person name="Kauserud H."/>
        </authorList>
    </citation>
    <scope>NUCLEOTIDE SEQUENCE</scope>
    <source>
        <strain evidence="2">9284</strain>
    </source>
</reference>
<proteinExistence type="predicted"/>